<evidence type="ECO:0000256" key="3">
    <source>
        <dbReference type="ARBA" id="ARBA00022692"/>
    </source>
</evidence>
<dbReference type="InterPro" id="IPR029962">
    <property type="entry name" value="TBL"/>
</dbReference>
<dbReference type="RefSeq" id="XP_022969325.1">
    <property type="nucleotide sequence ID" value="XM_023113557.1"/>
</dbReference>
<keyword evidence="5" id="KW-1133">Transmembrane helix</keyword>
<dbReference type="Pfam" id="PF13839">
    <property type="entry name" value="PC-Esterase"/>
    <property type="match status" value="1"/>
</dbReference>
<dbReference type="OrthoDB" id="630188at2759"/>
<feature type="signal peptide" evidence="7">
    <location>
        <begin position="1"/>
        <end position="25"/>
    </location>
</feature>
<dbReference type="PANTHER" id="PTHR32285">
    <property type="entry name" value="PROTEIN TRICHOME BIREFRINGENCE-LIKE 9-RELATED"/>
    <property type="match status" value="1"/>
</dbReference>
<evidence type="ECO:0000259" key="9">
    <source>
        <dbReference type="Pfam" id="PF14416"/>
    </source>
</evidence>
<evidence type="ECO:0000256" key="4">
    <source>
        <dbReference type="ARBA" id="ARBA00022968"/>
    </source>
</evidence>
<dbReference type="Pfam" id="PF14416">
    <property type="entry name" value="PMR5N"/>
    <property type="match status" value="1"/>
</dbReference>
<keyword evidence="4" id="KW-0735">Signal-anchor</keyword>
<keyword evidence="6" id="KW-0472">Membrane</keyword>
<dbReference type="KEGG" id="cmax:111468372"/>
<reference evidence="11" key="1">
    <citation type="submission" date="2025-08" db="UniProtKB">
        <authorList>
            <consortium name="RefSeq"/>
        </authorList>
    </citation>
    <scope>IDENTIFICATION</scope>
    <source>
        <tissue evidence="11">Young leaves</tissue>
    </source>
</reference>
<feature type="domain" description="Trichome birefringence-like N-terminal" evidence="9">
    <location>
        <begin position="31"/>
        <end position="82"/>
    </location>
</feature>
<dbReference type="InterPro" id="IPR026057">
    <property type="entry name" value="TBL_C"/>
</dbReference>
<dbReference type="GO" id="GO:0016413">
    <property type="term" value="F:O-acetyltransferase activity"/>
    <property type="evidence" value="ECO:0007669"/>
    <property type="project" value="InterPro"/>
</dbReference>
<keyword evidence="7" id="KW-0732">Signal</keyword>
<evidence type="ECO:0000259" key="8">
    <source>
        <dbReference type="Pfam" id="PF13839"/>
    </source>
</evidence>
<evidence type="ECO:0000256" key="2">
    <source>
        <dbReference type="ARBA" id="ARBA00007727"/>
    </source>
</evidence>
<keyword evidence="10" id="KW-1185">Reference proteome</keyword>
<feature type="domain" description="Trichome birefringence-like C-terminal" evidence="8">
    <location>
        <begin position="84"/>
        <end position="348"/>
    </location>
</feature>
<evidence type="ECO:0000313" key="11">
    <source>
        <dbReference type="RefSeq" id="XP_022969325.1"/>
    </source>
</evidence>
<protein>
    <submittedName>
        <fullName evidence="11">Protein trichome birefringence-like 43</fullName>
    </submittedName>
</protein>
<accession>A0A6J1HZL9</accession>
<evidence type="ECO:0000256" key="7">
    <source>
        <dbReference type="SAM" id="SignalP"/>
    </source>
</evidence>
<dbReference type="GO" id="GO:0005794">
    <property type="term" value="C:Golgi apparatus"/>
    <property type="evidence" value="ECO:0007669"/>
    <property type="project" value="TreeGrafter"/>
</dbReference>
<evidence type="ECO:0000256" key="1">
    <source>
        <dbReference type="ARBA" id="ARBA00004167"/>
    </source>
</evidence>
<dbReference type="InterPro" id="IPR025846">
    <property type="entry name" value="TBL_N"/>
</dbReference>
<proteinExistence type="inferred from homology"/>
<dbReference type="Proteomes" id="UP000504608">
    <property type="component" value="Unplaced"/>
</dbReference>
<evidence type="ECO:0000313" key="10">
    <source>
        <dbReference type="Proteomes" id="UP000504608"/>
    </source>
</evidence>
<keyword evidence="3" id="KW-0812">Transmembrane</keyword>
<comment type="similarity">
    <text evidence="2">Belongs to the PC-esterase family. TBL subfamily.</text>
</comment>
<evidence type="ECO:0000256" key="5">
    <source>
        <dbReference type="ARBA" id="ARBA00022989"/>
    </source>
</evidence>
<dbReference type="GeneID" id="111468372"/>
<gene>
    <name evidence="11" type="primary">LOC111468372</name>
</gene>
<sequence>MGSSATLCVALFLLLPPLLLQQARGKPPLGGCDFFQGKWVADASYPLYDASTCPFVQKEFDCLGNGRSDKLYLSYRWQPSGCLLPRFNGEEFLRQLRGKSIMFVGDSLSLNQWQSLTCMLHKFAPSANYTLTTVGGLSNFTFMEHGLKIMFLRKVFIVDIIDTKMGRVLKLNSIDSQKMWEGIDVLIFNSWHWWLHAGRKQPWDLIEDGKSTYKDMNRLVAFEKGLRTWAKWVDKSVDPSRIKVFFQGVSPDHSDGKLWGEIGGTCGGKTRLLDGLEYSGGPHPAEQAVERVLQGMSKPVYLLNITTLSQLRVDGHPSVYGSGGHRGMDCSHWCLAGVPDTWNEFLYAALLPNNKHHF</sequence>
<organism evidence="10 11">
    <name type="scientific">Cucurbita maxima</name>
    <name type="common">Pumpkin</name>
    <name type="synonym">Winter squash</name>
    <dbReference type="NCBI Taxonomy" id="3661"/>
    <lineage>
        <taxon>Eukaryota</taxon>
        <taxon>Viridiplantae</taxon>
        <taxon>Streptophyta</taxon>
        <taxon>Embryophyta</taxon>
        <taxon>Tracheophyta</taxon>
        <taxon>Spermatophyta</taxon>
        <taxon>Magnoliopsida</taxon>
        <taxon>eudicotyledons</taxon>
        <taxon>Gunneridae</taxon>
        <taxon>Pentapetalae</taxon>
        <taxon>rosids</taxon>
        <taxon>fabids</taxon>
        <taxon>Cucurbitales</taxon>
        <taxon>Cucurbitaceae</taxon>
        <taxon>Cucurbiteae</taxon>
        <taxon>Cucurbita</taxon>
    </lineage>
</organism>
<dbReference type="AlphaFoldDB" id="A0A6J1HZL9"/>
<evidence type="ECO:0000256" key="6">
    <source>
        <dbReference type="ARBA" id="ARBA00023136"/>
    </source>
</evidence>
<name>A0A6J1HZL9_CUCMA</name>
<dbReference type="PANTHER" id="PTHR32285:SF149">
    <property type="entry name" value="TRICHOME BIREFRINGENCE-LIKE N-TERMINAL DOMAIN-CONTAINING PROTEIN"/>
    <property type="match status" value="1"/>
</dbReference>
<feature type="chain" id="PRO_5026943471" evidence="7">
    <location>
        <begin position="26"/>
        <end position="358"/>
    </location>
</feature>
<dbReference type="GO" id="GO:0016020">
    <property type="term" value="C:membrane"/>
    <property type="evidence" value="ECO:0007669"/>
    <property type="project" value="UniProtKB-SubCell"/>
</dbReference>
<comment type="subcellular location">
    <subcellularLocation>
        <location evidence="1">Membrane</location>
        <topology evidence="1">Single-pass membrane protein</topology>
    </subcellularLocation>
</comment>